<dbReference type="OrthoDB" id="1654884at2759"/>
<feature type="compositionally biased region" description="Polar residues" evidence="8">
    <location>
        <begin position="48"/>
        <end position="61"/>
    </location>
</feature>
<keyword evidence="3" id="KW-0689">Ribosomal protein</keyword>
<dbReference type="AlphaFoldDB" id="A0A6H0Y4B6"/>
<evidence type="ECO:0000256" key="6">
    <source>
        <dbReference type="ARBA" id="ARBA00037226"/>
    </source>
</evidence>
<evidence type="ECO:0000256" key="4">
    <source>
        <dbReference type="ARBA" id="ARBA00023128"/>
    </source>
</evidence>
<dbReference type="HAMAP" id="MF_01310">
    <property type="entry name" value="Ribosomal_uS11"/>
    <property type="match status" value="1"/>
</dbReference>
<organism evidence="9 10">
    <name type="scientific">Peltaster fructicola</name>
    <dbReference type="NCBI Taxonomy" id="286661"/>
    <lineage>
        <taxon>Eukaryota</taxon>
        <taxon>Fungi</taxon>
        <taxon>Dikarya</taxon>
        <taxon>Ascomycota</taxon>
        <taxon>Pezizomycotina</taxon>
        <taxon>Dothideomycetes</taxon>
        <taxon>Dothideomycetes incertae sedis</taxon>
        <taxon>Peltaster</taxon>
    </lineage>
</organism>
<keyword evidence="10" id="KW-1185">Reference proteome</keyword>
<proteinExistence type="inferred from homology"/>
<feature type="region of interest" description="Disordered" evidence="8">
    <location>
        <begin position="46"/>
        <end position="66"/>
    </location>
</feature>
<evidence type="ECO:0000313" key="10">
    <source>
        <dbReference type="Proteomes" id="UP000503462"/>
    </source>
</evidence>
<dbReference type="GO" id="GO:1990904">
    <property type="term" value="C:ribonucleoprotein complex"/>
    <property type="evidence" value="ECO:0007669"/>
    <property type="project" value="UniProtKB-KW"/>
</dbReference>
<evidence type="ECO:0000256" key="8">
    <source>
        <dbReference type="SAM" id="MobiDB-lite"/>
    </source>
</evidence>
<dbReference type="GO" id="GO:0005840">
    <property type="term" value="C:ribosome"/>
    <property type="evidence" value="ECO:0007669"/>
    <property type="project" value="UniProtKB-KW"/>
</dbReference>
<dbReference type="Gene3D" id="3.30.420.80">
    <property type="entry name" value="Ribosomal protein S11"/>
    <property type="match status" value="1"/>
</dbReference>
<dbReference type="SUPFAM" id="SSF53137">
    <property type="entry name" value="Translational machinery components"/>
    <property type="match status" value="1"/>
</dbReference>
<dbReference type="GO" id="GO:0006412">
    <property type="term" value="P:translation"/>
    <property type="evidence" value="ECO:0007669"/>
    <property type="project" value="InterPro"/>
</dbReference>
<keyword evidence="4" id="KW-0496">Mitochondrion</keyword>
<reference evidence="9 10" key="1">
    <citation type="journal article" date="2016" name="Sci. Rep.">
        <title>Peltaster fructicola genome reveals evolution from an invasive phytopathogen to an ectophytic parasite.</title>
        <authorList>
            <person name="Xu C."/>
            <person name="Chen H."/>
            <person name="Gleason M.L."/>
            <person name="Xu J.R."/>
            <person name="Liu H."/>
            <person name="Zhang R."/>
            <person name="Sun G."/>
        </authorList>
    </citation>
    <scope>NUCLEOTIDE SEQUENCE [LARGE SCALE GENOMIC DNA]</scope>
    <source>
        <strain evidence="9 10">LNHT1506</strain>
    </source>
</reference>
<evidence type="ECO:0000256" key="7">
    <source>
        <dbReference type="ARBA" id="ARBA00070326"/>
    </source>
</evidence>
<dbReference type="GO" id="GO:0005739">
    <property type="term" value="C:mitochondrion"/>
    <property type="evidence" value="ECO:0007669"/>
    <property type="project" value="UniProtKB-SubCell"/>
</dbReference>
<dbReference type="InterPro" id="IPR001971">
    <property type="entry name" value="Ribosomal_uS11"/>
</dbReference>
<evidence type="ECO:0000313" key="9">
    <source>
        <dbReference type="EMBL" id="QIX01854.1"/>
    </source>
</evidence>
<comment type="function">
    <text evidence="6">Component of the mitochondrial ribosome (mitoribosome), a dedicated translation machinery responsible for the synthesis of mitochondrial genome-encoded proteins, including at least some of the essential transmembrane subunits of the mitochondrial respiratory chain. The mitoribosomes are attached to the mitochondrial inner membrane and translation products are cotranslationally integrated into the membrane.</text>
</comment>
<protein>
    <recommendedName>
        <fullName evidence="7">Small ribosomal subunit protein uS11m</fullName>
    </recommendedName>
</protein>
<dbReference type="Proteomes" id="UP000503462">
    <property type="component" value="Chromosome 5"/>
</dbReference>
<comment type="similarity">
    <text evidence="2">Belongs to the universal ribosomal protein uS11 family.</text>
</comment>
<keyword evidence="5" id="KW-0687">Ribonucleoprotein</keyword>
<gene>
    <name evidence="9" type="ORF">AMS68_007371</name>
</gene>
<name>A0A6H0Y4B6_9PEZI</name>
<comment type="subcellular location">
    <subcellularLocation>
        <location evidence="1">Mitochondrion</location>
    </subcellularLocation>
</comment>
<accession>A0A6H0Y4B6</accession>
<evidence type="ECO:0000256" key="3">
    <source>
        <dbReference type="ARBA" id="ARBA00022980"/>
    </source>
</evidence>
<evidence type="ECO:0000256" key="5">
    <source>
        <dbReference type="ARBA" id="ARBA00023274"/>
    </source>
</evidence>
<sequence length="246" mass="26504">MSSARTLSSKSVCTACRHHLQLSRRSFTTAPVLRADEKDPFAALLAASTPSTRRPQPTSRVTPEAPQSPVMAALDDAQDATALWTSTASDNLNARNISQEAHRLNVYCTKHNTHITLVQPSKSAAQTISSSVSSTSSSAAAKNKVVDVLLSLSTGNIGFRKGGRGSYDAAYQLGAFAMKQIQEKGMLQDVRKLEVVLRGFGAGREAIQKILLGTEGRLLRRRITAVMDATRLKFGGDRSPNPRRLG</sequence>
<dbReference type="GO" id="GO:0003735">
    <property type="term" value="F:structural constituent of ribosome"/>
    <property type="evidence" value="ECO:0007669"/>
    <property type="project" value="InterPro"/>
</dbReference>
<dbReference type="InterPro" id="IPR036967">
    <property type="entry name" value="Ribosomal_uS11_sf"/>
</dbReference>
<evidence type="ECO:0000256" key="1">
    <source>
        <dbReference type="ARBA" id="ARBA00004173"/>
    </source>
</evidence>
<dbReference type="EMBL" id="CP051143">
    <property type="protein sequence ID" value="QIX01854.1"/>
    <property type="molecule type" value="Genomic_DNA"/>
</dbReference>
<dbReference type="FunFam" id="3.30.420.80:FF:000011">
    <property type="entry name" value="37S ribosomal protein S18, mitochondrial"/>
    <property type="match status" value="1"/>
</dbReference>
<evidence type="ECO:0000256" key="2">
    <source>
        <dbReference type="ARBA" id="ARBA00006194"/>
    </source>
</evidence>